<keyword evidence="2" id="KW-1185">Reference proteome</keyword>
<gene>
    <name evidence="1" type="ORF">OSO01_15220</name>
</gene>
<proteinExistence type="predicted"/>
<reference evidence="1 2" key="1">
    <citation type="submission" date="2019-07" db="EMBL/GenBank/DDBJ databases">
        <title>Whole genome shotgun sequence of Oceanobacillus sojae NBRC 105379.</title>
        <authorList>
            <person name="Hosoyama A."/>
            <person name="Uohara A."/>
            <person name="Ohji S."/>
            <person name="Ichikawa N."/>
        </authorList>
    </citation>
    <scope>NUCLEOTIDE SEQUENCE [LARGE SCALE GENOMIC DNA]</scope>
    <source>
        <strain evidence="1 2">NBRC 105379</strain>
    </source>
</reference>
<dbReference type="EMBL" id="BJYM01000005">
    <property type="protein sequence ID" value="GEN86783.1"/>
    <property type="molecule type" value="Genomic_DNA"/>
</dbReference>
<organism evidence="1 2">
    <name type="scientific">Oceanobacillus sojae</name>
    <dbReference type="NCBI Taxonomy" id="582851"/>
    <lineage>
        <taxon>Bacteria</taxon>
        <taxon>Bacillati</taxon>
        <taxon>Bacillota</taxon>
        <taxon>Bacilli</taxon>
        <taxon>Bacillales</taxon>
        <taxon>Bacillaceae</taxon>
        <taxon>Oceanobacillus</taxon>
    </lineage>
</organism>
<evidence type="ECO:0000313" key="1">
    <source>
        <dbReference type="EMBL" id="GEN86783.1"/>
    </source>
</evidence>
<name>A0A511ZH65_9BACI</name>
<dbReference type="AlphaFoldDB" id="A0A511ZH65"/>
<evidence type="ECO:0000313" key="2">
    <source>
        <dbReference type="Proteomes" id="UP000321558"/>
    </source>
</evidence>
<evidence type="ECO:0008006" key="3">
    <source>
        <dbReference type="Google" id="ProtNLM"/>
    </source>
</evidence>
<dbReference type="RefSeq" id="WP_147209814.1">
    <property type="nucleotide sequence ID" value="NZ_BJYM01000005.1"/>
</dbReference>
<protein>
    <recommendedName>
        <fullName evidence="3">DNA polymerase Y-family little finger domain-containing protein</fullName>
    </recommendedName>
</protein>
<sequence>MQLSLFEDAEQTIKNEELDRTIDFVRKKYGYTSLLYAFTLVKSGTAIYHSKLIGGHKSGIDDE</sequence>
<dbReference type="OrthoDB" id="9808813at2"/>
<dbReference type="Proteomes" id="UP000321558">
    <property type="component" value="Unassembled WGS sequence"/>
</dbReference>
<accession>A0A511ZH65</accession>
<comment type="caution">
    <text evidence="1">The sequence shown here is derived from an EMBL/GenBank/DDBJ whole genome shotgun (WGS) entry which is preliminary data.</text>
</comment>